<dbReference type="EMBL" id="FQWB01000008">
    <property type="protein sequence ID" value="SHG89816.1"/>
    <property type="molecule type" value="Genomic_DNA"/>
</dbReference>
<keyword evidence="1" id="KW-0812">Transmembrane</keyword>
<dbReference type="OrthoDB" id="1354668at2"/>
<keyword evidence="1" id="KW-0472">Membrane</keyword>
<evidence type="ECO:0000313" key="3">
    <source>
        <dbReference type="Proteomes" id="UP000184516"/>
    </source>
</evidence>
<evidence type="ECO:0000313" key="2">
    <source>
        <dbReference type="EMBL" id="SHG89816.1"/>
    </source>
</evidence>
<keyword evidence="1" id="KW-1133">Transmembrane helix</keyword>
<feature type="transmembrane region" description="Helical" evidence="1">
    <location>
        <begin position="12"/>
        <end position="33"/>
    </location>
</feature>
<dbReference type="RefSeq" id="WP_073371690.1">
    <property type="nucleotide sequence ID" value="NZ_FQWB01000008.1"/>
</dbReference>
<sequence>MVIESKFRKLFCIRIGIGLFLFLLILSFCVNGLKNPDETTKQSLIPAFVVLFFIIYLSIDLFKDFTLKIMENGIEKTSLIFRTKQFIAFDSISSLNKQKTRLRSTRGINITDGYHYSILQFKNGNTLIISPDNFENYTEIIEAIKSRIE</sequence>
<keyword evidence="3" id="KW-1185">Reference proteome</keyword>
<dbReference type="AlphaFoldDB" id="A0A1M5NJR3"/>
<feature type="transmembrane region" description="Helical" evidence="1">
    <location>
        <begin position="45"/>
        <end position="62"/>
    </location>
</feature>
<organism evidence="2 3">
    <name type="scientific">Flavobacterium fluvii</name>
    <dbReference type="NCBI Taxonomy" id="468056"/>
    <lineage>
        <taxon>Bacteria</taxon>
        <taxon>Pseudomonadati</taxon>
        <taxon>Bacteroidota</taxon>
        <taxon>Flavobacteriia</taxon>
        <taxon>Flavobacteriales</taxon>
        <taxon>Flavobacteriaceae</taxon>
        <taxon>Flavobacterium</taxon>
    </lineage>
</organism>
<evidence type="ECO:0008006" key="4">
    <source>
        <dbReference type="Google" id="ProtNLM"/>
    </source>
</evidence>
<evidence type="ECO:0000256" key="1">
    <source>
        <dbReference type="SAM" id="Phobius"/>
    </source>
</evidence>
<dbReference type="STRING" id="468056.SAMN05443549_10866"/>
<reference evidence="3" key="1">
    <citation type="submission" date="2016-11" db="EMBL/GenBank/DDBJ databases">
        <authorList>
            <person name="Varghese N."/>
            <person name="Submissions S."/>
        </authorList>
    </citation>
    <scope>NUCLEOTIDE SEQUENCE [LARGE SCALE GENOMIC DNA]</scope>
    <source>
        <strain evidence="3">DSM 19978</strain>
    </source>
</reference>
<gene>
    <name evidence="2" type="ORF">SAMN05443549_10866</name>
</gene>
<accession>A0A1M5NJR3</accession>
<protein>
    <recommendedName>
        <fullName evidence="4">PH domain-containing protein</fullName>
    </recommendedName>
</protein>
<dbReference type="Proteomes" id="UP000184516">
    <property type="component" value="Unassembled WGS sequence"/>
</dbReference>
<proteinExistence type="predicted"/>
<name>A0A1M5NJR3_9FLAO</name>